<protein>
    <submittedName>
        <fullName evidence="4">Predicted N-acetyltransferase YhbS</fullName>
    </submittedName>
</protein>
<evidence type="ECO:0000256" key="2">
    <source>
        <dbReference type="ARBA" id="ARBA00023315"/>
    </source>
</evidence>
<dbReference type="SUPFAM" id="SSF55729">
    <property type="entry name" value="Acyl-CoA N-acyltransferases (Nat)"/>
    <property type="match status" value="1"/>
</dbReference>
<dbReference type="PANTHER" id="PTHR43800">
    <property type="entry name" value="PEPTIDYL-LYSINE N-ACETYLTRANSFERASE YJAB"/>
    <property type="match status" value="1"/>
</dbReference>
<evidence type="ECO:0000256" key="1">
    <source>
        <dbReference type="ARBA" id="ARBA00022679"/>
    </source>
</evidence>
<sequence>MTEVGQGAWAIRLARPEEQHLLADIEIDAFWALHEAGAVACEPTSLSIEVLRQSQAEQLLLVAVDDGDQPFGFLAGILKDGSVHIAEIDVVRHWQKKGAGRRLMEAVIAAAKTQGAAGVTLTTDRHAAFNAPFYASLGFRILGNEERPAELTRILENEVAHGADPARRVAMALRF</sequence>
<accession>A0A1C3TZH6</accession>
<proteinExistence type="predicted"/>
<dbReference type="GO" id="GO:0016747">
    <property type="term" value="F:acyltransferase activity, transferring groups other than amino-acyl groups"/>
    <property type="evidence" value="ECO:0007669"/>
    <property type="project" value="InterPro"/>
</dbReference>
<dbReference type="PANTHER" id="PTHR43800:SF1">
    <property type="entry name" value="PEPTIDYL-LYSINE N-ACETYLTRANSFERASE YJAB"/>
    <property type="match status" value="1"/>
</dbReference>
<organism evidence="4 5">
    <name type="scientific">Rhizobium lusitanum</name>
    <dbReference type="NCBI Taxonomy" id="293958"/>
    <lineage>
        <taxon>Bacteria</taxon>
        <taxon>Pseudomonadati</taxon>
        <taxon>Pseudomonadota</taxon>
        <taxon>Alphaproteobacteria</taxon>
        <taxon>Hyphomicrobiales</taxon>
        <taxon>Rhizobiaceae</taxon>
        <taxon>Rhizobium/Agrobacterium group</taxon>
        <taxon>Rhizobium</taxon>
    </lineage>
</organism>
<dbReference type="OrthoDB" id="572496at2"/>
<dbReference type="PROSITE" id="PS51186">
    <property type="entry name" value="GNAT"/>
    <property type="match status" value="1"/>
</dbReference>
<dbReference type="CDD" id="cd04301">
    <property type="entry name" value="NAT_SF"/>
    <property type="match status" value="1"/>
</dbReference>
<dbReference type="RefSeq" id="WP_092572852.1">
    <property type="nucleotide sequence ID" value="NZ_FMAF01000001.1"/>
</dbReference>
<dbReference type="AlphaFoldDB" id="A0A1C3TZH6"/>
<dbReference type="InterPro" id="IPR016181">
    <property type="entry name" value="Acyl_CoA_acyltransferase"/>
</dbReference>
<dbReference type="Proteomes" id="UP000199205">
    <property type="component" value="Unassembled WGS sequence"/>
</dbReference>
<reference evidence="4 5" key="1">
    <citation type="submission" date="2016-08" db="EMBL/GenBank/DDBJ databases">
        <authorList>
            <person name="Seilhamer J.J."/>
        </authorList>
    </citation>
    <scope>NUCLEOTIDE SEQUENCE [LARGE SCALE GENOMIC DNA]</scope>
    <source>
        <strain evidence="4 5">P1-7</strain>
    </source>
</reference>
<name>A0A1C3TZH6_9HYPH</name>
<dbReference type="Pfam" id="PF13673">
    <property type="entry name" value="Acetyltransf_10"/>
    <property type="match status" value="1"/>
</dbReference>
<dbReference type="EMBL" id="FMAF01000001">
    <property type="protein sequence ID" value="SCB08643.1"/>
    <property type="molecule type" value="Genomic_DNA"/>
</dbReference>
<evidence type="ECO:0000259" key="3">
    <source>
        <dbReference type="PROSITE" id="PS51186"/>
    </source>
</evidence>
<evidence type="ECO:0000313" key="4">
    <source>
        <dbReference type="EMBL" id="SCB08643.1"/>
    </source>
</evidence>
<keyword evidence="1 4" id="KW-0808">Transferase</keyword>
<keyword evidence="2" id="KW-0012">Acyltransferase</keyword>
<dbReference type="InterPro" id="IPR000182">
    <property type="entry name" value="GNAT_dom"/>
</dbReference>
<evidence type="ECO:0000313" key="5">
    <source>
        <dbReference type="Proteomes" id="UP000199205"/>
    </source>
</evidence>
<dbReference type="Gene3D" id="3.40.630.30">
    <property type="match status" value="1"/>
</dbReference>
<feature type="domain" description="N-acetyltransferase" evidence="3">
    <location>
        <begin position="9"/>
        <end position="156"/>
    </location>
</feature>
<gene>
    <name evidence="4" type="ORF">GA0061101_101243</name>
</gene>